<evidence type="ECO:0000313" key="5">
    <source>
        <dbReference type="EMBL" id="KAG8551957.1"/>
    </source>
</evidence>
<comment type="caution">
    <text evidence="5">The sequence shown here is derived from an EMBL/GenBank/DDBJ whole genome shotgun (WGS) entry which is preliminary data.</text>
</comment>
<proteinExistence type="predicted"/>
<dbReference type="SMART" id="SM00054">
    <property type="entry name" value="EFh"/>
    <property type="match status" value="3"/>
</dbReference>
<reference evidence="5" key="1">
    <citation type="thesis" date="2020" institute="ProQuest LLC" country="789 East Eisenhower Parkway, Ann Arbor, MI, USA">
        <title>Comparative Genomics and Chromosome Evolution.</title>
        <authorList>
            <person name="Mudd A.B."/>
        </authorList>
    </citation>
    <scope>NUCLEOTIDE SEQUENCE</scope>
    <source>
        <strain evidence="5">237g6f4</strain>
        <tissue evidence="5">Blood</tissue>
    </source>
</reference>
<dbReference type="PANTHER" id="PTHR23050">
    <property type="entry name" value="CALCIUM BINDING PROTEIN"/>
    <property type="match status" value="1"/>
</dbReference>
<dbReference type="EMBL" id="WNYA01000011">
    <property type="protein sequence ID" value="KAG8551957.1"/>
    <property type="molecule type" value="Genomic_DNA"/>
</dbReference>
<evidence type="ECO:0000256" key="1">
    <source>
        <dbReference type="ARBA" id="ARBA00022723"/>
    </source>
</evidence>
<keyword evidence="6" id="KW-1185">Reference proteome</keyword>
<evidence type="ECO:0000313" key="6">
    <source>
        <dbReference type="Proteomes" id="UP000824782"/>
    </source>
</evidence>
<organism evidence="5 6">
    <name type="scientific">Engystomops pustulosus</name>
    <name type="common">Tungara frog</name>
    <name type="synonym">Physalaemus pustulosus</name>
    <dbReference type="NCBI Taxonomy" id="76066"/>
    <lineage>
        <taxon>Eukaryota</taxon>
        <taxon>Metazoa</taxon>
        <taxon>Chordata</taxon>
        <taxon>Craniata</taxon>
        <taxon>Vertebrata</taxon>
        <taxon>Euteleostomi</taxon>
        <taxon>Amphibia</taxon>
        <taxon>Batrachia</taxon>
        <taxon>Anura</taxon>
        <taxon>Neobatrachia</taxon>
        <taxon>Hyloidea</taxon>
        <taxon>Leptodactylidae</taxon>
        <taxon>Leiuperinae</taxon>
        <taxon>Engystomops</taxon>
    </lineage>
</organism>
<dbReference type="AlphaFoldDB" id="A0AAV6ZWV0"/>
<dbReference type="GO" id="GO:0005509">
    <property type="term" value="F:calcium ion binding"/>
    <property type="evidence" value="ECO:0007669"/>
    <property type="project" value="InterPro"/>
</dbReference>
<accession>A0AAV6ZWV0</accession>
<feature type="domain" description="EF-hand" evidence="4">
    <location>
        <begin position="71"/>
        <end position="106"/>
    </location>
</feature>
<evidence type="ECO:0000256" key="2">
    <source>
        <dbReference type="ARBA" id="ARBA00022737"/>
    </source>
</evidence>
<dbReference type="InterPro" id="IPR018247">
    <property type="entry name" value="EF_Hand_1_Ca_BS"/>
</dbReference>
<keyword evidence="2" id="KW-0677">Repeat</keyword>
<feature type="domain" description="EF-hand" evidence="4">
    <location>
        <begin position="180"/>
        <end position="215"/>
    </location>
</feature>
<dbReference type="PROSITE" id="PS50222">
    <property type="entry name" value="EF_HAND_2"/>
    <property type="match status" value="3"/>
</dbReference>
<protein>
    <recommendedName>
        <fullName evidence="4">EF-hand domain-containing protein</fullName>
    </recommendedName>
</protein>
<keyword evidence="3" id="KW-0106">Calcium</keyword>
<sequence length="215" mass="24519">MLRTKKKLKKKSVKKSTCDEATETPKSVIHFSQIPPPVPGEKLLAALQEWKSGTQQVDLSHNDGENELLQKSKKDLKLVFQCVDTDKKGFLNENEVKSALKLLGFVFNMEGKEYIRKQLDSNKGNLNFKAFQELITDWHGVTRDFYTELKNGFSIIDFDKDGKITAQDLQEASRLAGIQFSNKQLTEMLQVADKNGDHAVDMMEFVEIMLKTNLF</sequence>
<dbReference type="Proteomes" id="UP000824782">
    <property type="component" value="Unassembled WGS sequence"/>
</dbReference>
<dbReference type="InterPro" id="IPR011992">
    <property type="entry name" value="EF-hand-dom_pair"/>
</dbReference>
<evidence type="ECO:0000256" key="3">
    <source>
        <dbReference type="ARBA" id="ARBA00022837"/>
    </source>
</evidence>
<feature type="domain" description="EF-hand" evidence="4">
    <location>
        <begin position="144"/>
        <end position="179"/>
    </location>
</feature>
<dbReference type="CDD" id="cd00051">
    <property type="entry name" value="EFh"/>
    <property type="match status" value="1"/>
</dbReference>
<dbReference type="Pfam" id="PF13499">
    <property type="entry name" value="EF-hand_7"/>
    <property type="match status" value="1"/>
</dbReference>
<dbReference type="InterPro" id="IPR002048">
    <property type="entry name" value="EF_hand_dom"/>
</dbReference>
<keyword evidence="1" id="KW-0479">Metal-binding</keyword>
<name>A0AAV6ZWV0_ENGPU</name>
<dbReference type="SUPFAM" id="SSF47473">
    <property type="entry name" value="EF-hand"/>
    <property type="match status" value="1"/>
</dbReference>
<evidence type="ECO:0000259" key="4">
    <source>
        <dbReference type="PROSITE" id="PS50222"/>
    </source>
</evidence>
<dbReference type="Pfam" id="PF13202">
    <property type="entry name" value="EF-hand_5"/>
    <property type="match status" value="1"/>
</dbReference>
<dbReference type="PROSITE" id="PS00018">
    <property type="entry name" value="EF_HAND_1"/>
    <property type="match status" value="2"/>
</dbReference>
<gene>
    <name evidence="5" type="ORF">GDO81_004349</name>
</gene>
<dbReference type="InterPro" id="IPR050145">
    <property type="entry name" value="Centrin_CML-like"/>
</dbReference>
<dbReference type="Gene3D" id="1.10.238.10">
    <property type="entry name" value="EF-hand"/>
    <property type="match status" value="2"/>
</dbReference>